<accession>A0A259U3H0</accession>
<sequence length="883" mass="93130">MGRFATLLAVLLFAASGAHAQTPGSCALGTAEGDLDVSNVFARVFNTGSLFFGNATTNGDGYLVPRFSNHSPLFAAGIWLGGYAEGELRVAGSRYTNFNFYPGPLNEDGTLPDADDCSAFDRIYVVSTVDVDRYEASGEASADLAAWPVGLGAPAVDASGQPLAATSREQVLDLGAGERPVIYGSQTAWWVMNDVGAPHLLQDTPPLGVEVRVSAFAISGEGDAVAGTPEATFYRYEIVNRSANEITGLRAGFFTDPDLGDAADDYIATDTTRSLAIVYNDIPTDGVYGIPPALGIDLLNGAGASSWFIGGASATTTGDPVTGEQMYNVLQGLWSGGSRVREFGDGYGQPETYPVTPFVLAGDPVTGSFWSEENIDGEGTNNPAGDRRMVITAPPSTLASGASRTVDLAVLFAQGTDRFDSVTELRAVSDEVQDAYDAGTLWDLGADLTALATPQSLAPEAGAPATQADSVVFSWTPVGGASGYQVRWGFSPDSLFNTQQSPGSSLALRVEQLTRIDRRRSRFGIQEVFWSVRPLGDGGIGEYSEPRSVFVYREGPLMLASGALAFIEVAGPGGADPCAESAQSRDGCDETGGNLVYRSLNSTGAYYFASTQEDFSAYQIGPFAPNDYEIRFTRSGGLASCAPFCNGLRVRRVPFEVWDVGAVALGEENDPSDDVQLLPTYRSDMACEFGPIGGFNVRDPDFPGYVFSDRIGAAYPVTTYADFEAEYAPLVEAAPDGCFEETDGERFQTLFDVDRLPVYGYLFGSPEAAPALPEAGTVIRLYTADPPPVSGEPTPGASGEIALTVAPNPARGAATVRLALTAPEAVRVRVLDMLGREVATLAEGPQASGDMALRLPGDLASGVYAVEAVAGERRMTRLVTVVR</sequence>
<dbReference type="Proteomes" id="UP000216446">
    <property type="component" value="Unassembled WGS sequence"/>
</dbReference>
<feature type="signal peptide" evidence="1">
    <location>
        <begin position="1"/>
        <end position="20"/>
    </location>
</feature>
<dbReference type="RefSeq" id="WP_094550823.1">
    <property type="nucleotide sequence ID" value="NZ_MQWB01000001.1"/>
</dbReference>
<reference evidence="2 3" key="1">
    <citation type="submission" date="2016-11" db="EMBL/GenBank/DDBJ databases">
        <title>Study of marine rhodopsin-containing bacteria.</title>
        <authorList>
            <person name="Yoshizawa S."/>
            <person name="Kumagai Y."/>
            <person name="Kogure K."/>
        </authorList>
    </citation>
    <scope>NUCLEOTIDE SEQUENCE [LARGE SCALE GENOMIC DNA]</scope>
    <source>
        <strain evidence="2 3">SG-29</strain>
    </source>
</reference>
<organism evidence="2 3">
    <name type="scientific">Rubricoccus marinus</name>
    <dbReference type="NCBI Taxonomy" id="716817"/>
    <lineage>
        <taxon>Bacteria</taxon>
        <taxon>Pseudomonadati</taxon>
        <taxon>Rhodothermota</taxon>
        <taxon>Rhodothermia</taxon>
        <taxon>Rhodothermales</taxon>
        <taxon>Rubricoccaceae</taxon>
        <taxon>Rubricoccus</taxon>
    </lineage>
</organism>
<evidence type="ECO:0000313" key="2">
    <source>
        <dbReference type="EMBL" id="OZC04397.1"/>
    </source>
</evidence>
<keyword evidence="3" id="KW-1185">Reference proteome</keyword>
<gene>
    <name evidence="2" type="ORF">BSZ36_16265</name>
</gene>
<name>A0A259U3H0_9BACT</name>
<evidence type="ECO:0008006" key="4">
    <source>
        <dbReference type="Google" id="ProtNLM"/>
    </source>
</evidence>
<proteinExistence type="predicted"/>
<dbReference type="AlphaFoldDB" id="A0A259U3H0"/>
<comment type="caution">
    <text evidence="2">The sequence shown here is derived from an EMBL/GenBank/DDBJ whole genome shotgun (WGS) entry which is preliminary data.</text>
</comment>
<dbReference type="OrthoDB" id="9807496at2"/>
<evidence type="ECO:0000313" key="3">
    <source>
        <dbReference type="Proteomes" id="UP000216446"/>
    </source>
</evidence>
<dbReference type="InParanoid" id="A0A259U3H0"/>
<keyword evidence="1" id="KW-0732">Signal</keyword>
<feature type="chain" id="PRO_5012898486" description="Secretion system C-terminal sorting domain-containing protein" evidence="1">
    <location>
        <begin position="21"/>
        <end position="883"/>
    </location>
</feature>
<dbReference type="EMBL" id="MQWB01000001">
    <property type="protein sequence ID" value="OZC04397.1"/>
    <property type="molecule type" value="Genomic_DNA"/>
</dbReference>
<protein>
    <recommendedName>
        <fullName evidence="4">Secretion system C-terminal sorting domain-containing protein</fullName>
    </recommendedName>
</protein>
<evidence type="ECO:0000256" key="1">
    <source>
        <dbReference type="SAM" id="SignalP"/>
    </source>
</evidence>